<feature type="transmembrane region" description="Helical" evidence="11">
    <location>
        <begin position="284"/>
        <end position="308"/>
    </location>
</feature>
<dbReference type="PROSITE" id="PS50850">
    <property type="entry name" value="MFS"/>
    <property type="match status" value="1"/>
</dbReference>
<dbReference type="EMBL" id="HG739088">
    <property type="protein sequence ID" value="CDO99641.1"/>
    <property type="molecule type" value="Genomic_DNA"/>
</dbReference>
<dbReference type="Gene3D" id="1.20.1250.20">
    <property type="entry name" value="MFS general substrate transporter like domains"/>
    <property type="match status" value="1"/>
</dbReference>
<dbReference type="OrthoDB" id="5296287at2759"/>
<gene>
    <name evidence="13" type="ORF">GSCOC_T00029292001</name>
</gene>
<evidence type="ECO:0000313" key="13">
    <source>
        <dbReference type="EMBL" id="CDO99641.1"/>
    </source>
</evidence>
<dbReference type="InterPro" id="IPR005828">
    <property type="entry name" value="MFS_sugar_transport-like"/>
</dbReference>
<comment type="subcellular location">
    <subcellularLocation>
        <location evidence="1">Membrane</location>
        <topology evidence="1">Multi-pass membrane protein</topology>
    </subcellularLocation>
</comment>
<keyword evidence="7 11" id="KW-1133">Transmembrane helix</keyword>
<evidence type="ECO:0000256" key="9">
    <source>
        <dbReference type="ARBA" id="ARBA00044504"/>
    </source>
</evidence>
<dbReference type="PANTHER" id="PTHR23500">
    <property type="entry name" value="SOLUTE CARRIER FAMILY 2, FACILITATED GLUCOSE TRANSPORTER"/>
    <property type="match status" value="1"/>
</dbReference>
<keyword evidence="4" id="KW-0762">Sugar transport</keyword>
<dbReference type="Pfam" id="PF00083">
    <property type="entry name" value="Sugar_tr"/>
    <property type="match status" value="1"/>
</dbReference>
<evidence type="ECO:0000256" key="3">
    <source>
        <dbReference type="ARBA" id="ARBA00022448"/>
    </source>
</evidence>
<dbReference type="FunFam" id="1.20.1250.20:FF:000002">
    <property type="entry name" value="Sugar transport protein 13"/>
    <property type="match status" value="1"/>
</dbReference>
<dbReference type="PRINTS" id="PR00171">
    <property type="entry name" value="SUGRTRNSPORT"/>
</dbReference>
<evidence type="ECO:0000256" key="1">
    <source>
        <dbReference type="ARBA" id="ARBA00004141"/>
    </source>
</evidence>
<dbReference type="PhylomeDB" id="A0A068TTR4"/>
<name>A0A068TTR4_COFCA</name>
<feature type="transmembrane region" description="Helical" evidence="11">
    <location>
        <begin position="111"/>
        <end position="130"/>
    </location>
</feature>
<feature type="transmembrane region" description="Helical" evidence="11">
    <location>
        <begin position="320"/>
        <end position="342"/>
    </location>
</feature>
<dbReference type="InterPro" id="IPR005829">
    <property type="entry name" value="Sugar_transporter_CS"/>
</dbReference>
<evidence type="ECO:0000256" key="5">
    <source>
        <dbReference type="ARBA" id="ARBA00022692"/>
    </source>
</evidence>
<dbReference type="PROSITE" id="PS00217">
    <property type="entry name" value="SUGAR_TRANSPORT_2"/>
    <property type="match status" value="1"/>
</dbReference>
<evidence type="ECO:0000256" key="2">
    <source>
        <dbReference type="ARBA" id="ARBA00010992"/>
    </source>
</evidence>
<evidence type="ECO:0000256" key="7">
    <source>
        <dbReference type="ARBA" id="ARBA00022989"/>
    </source>
</evidence>
<dbReference type="Gramene" id="CDO99641">
    <property type="protein sequence ID" value="CDO99641"/>
    <property type="gene ID" value="GSCOC_T00029292001"/>
</dbReference>
<dbReference type="PANTHER" id="PTHR23500:SF574">
    <property type="entry name" value="SUGAR TRANSPORT PROTEIN 1"/>
    <property type="match status" value="1"/>
</dbReference>
<evidence type="ECO:0000256" key="8">
    <source>
        <dbReference type="ARBA" id="ARBA00023136"/>
    </source>
</evidence>
<feature type="transmembrane region" description="Helical" evidence="11">
    <location>
        <begin position="170"/>
        <end position="193"/>
    </location>
</feature>
<feature type="domain" description="Major facilitator superfamily (MFS) profile" evidence="12">
    <location>
        <begin position="26"/>
        <end position="478"/>
    </location>
</feature>
<keyword evidence="3 10" id="KW-0813">Transport</keyword>
<dbReference type="Proteomes" id="UP000295252">
    <property type="component" value="Chromosome IV"/>
</dbReference>
<feature type="transmembrane region" description="Helical" evidence="11">
    <location>
        <begin position="427"/>
        <end position="447"/>
    </location>
</feature>
<comment type="similarity">
    <text evidence="9">Belongs to the major facilitator superfamily. Phosphate:H(+) symporter (TC 2.A.1.9) family.</text>
</comment>
<dbReference type="GO" id="GO:0015145">
    <property type="term" value="F:monosaccharide transmembrane transporter activity"/>
    <property type="evidence" value="ECO:0007669"/>
    <property type="project" value="InterPro"/>
</dbReference>
<feature type="transmembrane region" description="Helical" evidence="11">
    <location>
        <begin position="349"/>
        <end position="373"/>
    </location>
</feature>
<feature type="transmembrane region" description="Helical" evidence="11">
    <location>
        <begin position="136"/>
        <end position="158"/>
    </location>
</feature>
<dbReference type="FunCoup" id="A0A068TTR4">
    <property type="interactions" value="143"/>
</dbReference>
<dbReference type="InterPro" id="IPR044778">
    <property type="entry name" value="MFS_STP/MST-like_plant"/>
</dbReference>
<dbReference type="InParanoid" id="A0A068TTR4"/>
<evidence type="ECO:0000259" key="12">
    <source>
        <dbReference type="PROSITE" id="PS50850"/>
    </source>
</evidence>
<dbReference type="InterPro" id="IPR003663">
    <property type="entry name" value="Sugar/inositol_transpt"/>
</dbReference>
<dbReference type="GO" id="GO:0016020">
    <property type="term" value="C:membrane"/>
    <property type="evidence" value="ECO:0007669"/>
    <property type="project" value="UniProtKB-SubCell"/>
</dbReference>
<feature type="transmembrane region" description="Helical" evidence="11">
    <location>
        <begin position="385"/>
        <end position="406"/>
    </location>
</feature>
<proteinExistence type="inferred from homology"/>
<evidence type="ECO:0000313" key="14">
    <source>
        <dbReference type="Proteomes" id="UP000295252"/>
    </source>
</evidence>
<dbReference type="STRING" id="49390.A0A068TTR4"/>
<dbReference type="OMA" id="IYYFGTL"/>
<protein>
    <recommendedName>
        <fullName evidence="12">Major facilitator superfamily (MFS) profile domain-containing protein</fullName>
    </recommendedName>
</protein>
<feature type="transmembrane region" description="Helical" evidence="11">
    <location>
        <begin position="19"/>
        <end position="39"/>
    </location>
</feature>
<evidence type="ECO:0000256" key="4">
    <source>
        <dbReference type="ARBA" id="ARBA00022597"/>
    </source>
</evidence>
<sequence length="520" mass="57591">MAGGGFVGPDGGKTYPGNLTLFVTVTCVVAAMGGLIFGYDIGISGGVTSMDSFLHKFFRSVYDKKNDHKSTNQYCKFDSETLTMFTSSLYLAALASSLVASTVTRKMGRKLSMLFGGVLFLAGALVNGFARKVWMLIVGRILLGFGIGFANQSVPLYLSEMAPYKYRGALNIGFQLSITIGILVANVLNYFFAKIKGGWGWRLSLGGAMVPALIITVGSLILPETPNSMIERGQTNEAKARLIRIRGIDNVDEEFNDLVAASEASKMVEHPWRNILQRKYRPQLTMAIAIPFFQQFTGINVIMFYAPVLFQTIGFKSNASLMSAVITGIVNVVATMVSIYGVDKWGRRALFLEGGVQMLICQIIVSICIGVKFGVNGDPGDLPKWYAVVVVLFICIYVAGFAWSWGPLGWLVPSEIFPLEIRSAAQSVNVSVNMFFTFLVAQVFLNMLCHMKFGLFLFFGGFVLIMTIFIYFFLPETKNIPIEEMHMVWKQHWFWSRYVTEADYPNGGIRDVELGPTKRV</sequence>
<organism evidence="13 14">
    <name type="scientific">Coffea canephora</name>
    <name type="common">Robusta coffee</name>
    <dbReference type="NCBI Taxonomy" id="49390"/>
    <lineage>
        <taxon>Eukaryota</taxon>
        <taxon>Viridiplantae</taxon>
        <taxon>Streptophyta</taxon>
        <taxon>Embryophyta</taxon>
        <taxon>Tracheophyta</taxon>
        <taxon>Spermatophyta</taxon>
        <taxon>Magnoliopsida</taxon>
        <taxon>eudicotyledons</taxon>
        <taxon>Gunneridae</taxon>
        <taxon>Pentapetalae</taxon>
        <taxon>asterids</taxon>
        <taxon>lamiids</taxon>
        <taxon>Gentianales</taxon>
        <taxon>Rubiaceae</taxon>
        <taxon>Ixoroideae</taxon>
        <taxon>Gardenieae complex</taxon>
        <taxon>Bertiereae - Coffeeae clade</taxon>
        <taxon>Coffeeae</taxon>
        <taxon>Coffea</taxon>
    </lineage>
</organism>
<dbReference type="PROSITE" id="PS00216">
    <property type="entry name" value="SUGAR_TRANSPORT_1"/>
    <property type="match status" value="1"/>
</dbReference>
<reference evidence="14" key="1">
    <citation type="journal article" date="2014" name="Science">
        <title>The coffee genome provides insight into the convergent evolution of caffeine biosynthesis.</title>
        <authorList>
            <person name="Denoeud F."/>
            <person name="Carretero-Paulet L."/>
            <person name="Dereeper A."/>
            <person name="Droc G."/>
            <person name="Guyot R."/>
            <person name="Pietrella M."/>
            <person name="Zheng C."/>
            <person name="Alberti A."/>
            <person name="Anthony F."/>
            <person name="Aprea G."/>
            <person name="Aury J.M."/>
            <person name="Bento P."/>
            <person name="Bernard M."/>
            <person name="Bocs S."/>
            <person name="Campa C."/>
            <person name="Cenci A."/>
            <person name="Combes M.C."/>
            <person name="Crouzillat D."/>
            <person name="Da Silva C."/>
            <person name="Daddiego L."/>
            <person name="De Bellis F."/>
            <person name="Dussert S."/>
            <person name="Garsmeur O."/>
            <person name="Gayraud T."/>
            <person name="Guignon V."/>
            <person name="Jahn K."/>
            <person name="Jamilloux V."/>
            <person name="Joet T."/>
            <person name="Labadie K."/>
            <person name="Lan T."/>
            <person name="Leclercq J."/>
            <person name="Lepelley M."/>
            <person name="Leroy T."/>
            <person name="Li L.T."/>
            <person name="Librado P."/>
            <person name="Lopez L."/>
            <person name="Munoz A."/>
            <person name="Noel B."/>
            <person name="Pallavicini A."/>
            <person name="Perrotta G."/>
            <person name="Poncet V."/>
            <person name="Pot D."/>
            <person name="Priyono X."/>
            <person name="Rigoreau M."/>
            <person name="Rouard M."/>
            <person name="Rozas J."/>
            <person name="Tranchant-Dubreuil C."/>
            <person name="VanBuren R."/>
            <person name="Zhang Q."/>
            <person name="Andrade A.C."/>
            <person name="Argout X."/>
            <person name="Bertrand B."/>
            <person name="de Kochko A."/>
            <person name="Graziosi G."/>
            <person name="Henry R.J."/>
            <person name="Jayarama X."/>
            <person name="Ming R."/>
            <person name="Nagai C."/>
            <person name="Rounsley S."/>
            <person name="Sankoff D."/>
            <person name="Giuliano G."/>
            <person name="Albert V.A."/>
            <person name="Wincker P."/>
            <person name="Lashermes P."/>
        </authorList>
    </citation>
    <scope>NUCLEOTIDE SEQUENCE [LARGE SCALE GENOMIC DNA]</scope>
    <source>
        <strain evidence="14">cv. DH200-94</strain>
    </source>
</reference>
<dbReference type="InterPro" id="IPR045262">
    <property type="entry name" value="STP/PLT_plant"/>
</dbReference>
<evidence type="ECO:0000256" key="6">
    <source>
        <dbReference type="ARBA" id="ARBA00022847"/>
    </source>
</evidence>
<keyword evidence="5 11" id="KW-0812">Transmembrane</keyword>
<dbReference type="AlphaFoldDB" id="A0A068TTR4"/>
<feature type="transmembrane region" description="Helical" evidence="11">
    <location>
        <begin position="453"/>
        <end position="474"/>
    </location>
</feature>
<dbReference type="InterPro" id="IPR036259">
    <property type="entry name" value="MFS_trans_sf"/>
</dbReference>
<feature type="transmembrane region" description="Helical" evidence="11">
    <location>
        <begin position="199"/>
        <end position="222"/>
    </location>
</feature>
<evidence type="ECO:0000256" key="10">
    <source>
        <dbReference type="RuleBase" id="RU003346"/>
    </source>
</evidence>
<dbReference type="NCBIfam" id="TIGR00879">
    <property type="entry name" value="SP"/>
    <property type="match status" value="1"/>
</dbReference>
<keyword evidence="14" id="KW-1185">Reference proteome</keyword>
<feature type="transmembrane region" description="Helical" evidence="11">
    <location>
        <begin position="82"/>
        <end position="104"/>
    </location>
</feature>
<evidence type="ECO:0000256" key="11">
    <source>
        <dbReference type="SAM" id="Phobius"/>
    </source>
</evidence>
<keyword evidence="8 11" id="KW-0472">Membrane</keyword>
<dbReference type="InterPro" id="IPR020846">
    <property type="entry name" value="MFS_dom"/>
</dbReference>
<comment type="similarity">
    <text evidence="2 10">Belongs to the major facilitator superfamily. Sugar transporter (TC 2.A.1.1) family.</text>
</comment>
<keyword evidence="6" id="KW-0769">Symport</keyword>
<accession>A0A068TTR4</accession>
<dbReference type="SUPFAM" id="SSF103473">
    <property type="entry name" value="MFS general substrate transporter"/>
    <property type="match status" value="1"/>
</dbReference>
<dbReference type="GO" id="GO:0015293">
    <property type="term" value="F:symporter activity"/>
    <property type="evidence" value="ECO:0007669"/>
    <property type="project" value="UniProtKB-KW"/>
</dbReference>
<dbReference type="CDD" id="cd17361">
    <property type="entry name" value="MFS_STP"/>
    <property type="match status" value="1"/>
</dbReference>